<dbReference type="Proteomes" id="UP000578112">
    <property type="component" value="Unassembled WGS sequence"/>
</dbReference>
<evidence type="ECO:0000259" key="1">
    <source>
        <dbReference type="Pfam" id="PF00501"/>
    </source>
</evidence>
<dbReference type="InterPro" id="IPR025110">
    <property type="entry name" value="AMP-bd_C"/>
</dbReference>
<dbReference type="GO" id="GO:0005737">
    <property type="term" value="C:cytoplasm"/>
    <property type="evidence" value="ECO:0007669"/>
    <property type="project" value="TreeGrafter"/>
</dbReference>
<proteinExistence type="predicted"/>
<dbReference type="GO" id="GO:0031177">
    <property type="term" value="F:phosphopantetheine binding"/>
    <property type="evidence" value="ECO:0007669"/>
    <property type="project" value="TreeGrafter"/>
</dbReference>
<dbReference type="CDD" id="cd05930">
    <property type="entry name" value="A_NRPS"/>
    <property type="match status" value="1"/>
</dbReference>
<dbReference type="GO" id="GO:0043041">
    <property type="term" value="P:amino acid activation for nonribosomal peptide biosynthetic process"/>
    <property type="evidence" value="ECO:0007669"/>
    <property type="project" value="TreeGrafter"/>
</dbReference>
<dbReference type="AlphaFoldDB" id="A0A7W7HVQ3"/>
<accession>A0A7W7HVQ3</accession>
<dbReference type="NCBIfam" id="TIGR01733">
    <property type="entry name" value="AA-adenyl-dom"/>
    <property type="match status" value="1"/>
</dbReference>
<sequence>MITTFLSGLPDDDNTAIVTPGATISYRELLSRVDPLAWALAGRGIGPERVCVVALERGADPIVAIAAVLRTGAAFLVVDVDLPDKRIEALARGGHALITSAALAPRFAALGLPGPTVLVDEAGPPVPLPAGVEPRSLAYVSHTSGSTGTPNAVLIEHRWMHPYLRAIVRDYRLGPDTVALQLAPPGFDAGLRDTFAPLLAGGRLVVLPRATLLRPAELFAALAEYEVDTMLSVTPSFLSFLAGQPGAEAALRGLRLVATTGESMRPFLASGGRRLIPGRLVNQYGPTESTMTATRFDVPELPDTAVDLIGKPIDGVSVRLLDGDLRRVPAGSPGEVCIAGPGVGRGYAGRPALTSERFVPDPYGLPGSRLYRTGDLARRLPSGELAYLGRGDRQIKIRGYRIDPAEIEGALLSHPAVTGAAVTTDTDAQARTHLVAHLTGDLAAVADTVLRAHLARTLPPHMMPRRFARLSRFPTTRTGKVDRLALATAPAPRRATEGTHR</sequence>
<dbReference type="GO" id="GO:0044550">
    <property type="term" value="P:secondary metabolite biosynthetic process"/>
    <property type="evidence" value="ECO:0007669"/>
    <property type="project" value="TreeGrafter"/>
</dbReference>
<evidence type="ECO:0000313" key="3">
    <source>
        <dbReference type="EMBL" id="MBB4761653.1"/>
    </source>
</evidence>
<keyword evidence="4" id="KW-1185">Reference proteome</keyword>
<dbReference type="InterPro" id="IPR045851">
    <property type="entry name" value="AMP-bd_C_sf"/>
</dbReference>
<dbReference type="InterPro" id="IPR000873">
    <property type="entry name" value="AMP-dep_synth/lig_dom"/>
</dbReference>
<dbReference type="PANTHER" id="PTHR45527">
    <property type="entry name" value="NONRIBOSOMAL PEPTIDE SYNTHETASE"/>
    <property type="match status" value="1"/>
</dbReference>
<evidence type="ECO:0000313" key="4">
    <source>
        <dbReference type="Proteomes" id="UP000578112"/>
    </source>
</evidence>
<dbReference type="Pfam" id="PF13193">
    <property type="entry name" value="AMP-binding_C"/>
    <property type="match status" value="1"/>
</dbReference>
<feature type="domain" description="AMP-dependent synthetase/ligase" evidence="1">
    <location>
        <begin position="13"/>
        <end position="347"/>
    </location>
</feature>
<dbReference type="Gene3D" id="2.30.38.10">
    <property type="entry name" value="Luciferase, Domain 3"/>
    <property type="match status" value="1"/>
</dbReference>
<protein>
    <submittedName>
        <fullName evidence="3">Amino acid adenylation domain-containing protein</fullName>
    </submittedName>
</protein>
<evidence type="ECO:0000259" key="2">
    <source>
        <dbReference type="Pfam" id="PF13193"/>
    </source>
</evidence>
<dbReference type="Pfam" id="PF00501">
    <property type="entry name" value="AMP-binding"/>
    <property type="match status" value="1"/>
</dbReference>
<organism evidence="3 4">
    <name type="scientific">Actinoplanes digitatis</name>
    <dbReference type="NCBI Taxonomy" id="1868"/>
    <lineage>
        <taxon>Bacteria</taxon>
        <taxon>Bacillati</taxon>
        <taxon>Actinomycetota</taxon>
        <taxon>Actinomycetes</taxon>
        <taxon>Micromonosporales</taxon>
        <taxon>Micromonosporaceae</taxon>
        <taxon>Actinoplanes</taxon>
    </lineage>
</organism>
<reference evidence="3 4" key="1">
    <citation type="submission" date="2020-08" db="EMBL/GenBank/DDBJ databases">
        <title>Sequencing the genomes of 1000 actinobacteria strains.</title>
        <authorList>
            <person name="Klenk H.-P."/>
        </authorList>
    </citation>
    <scope>NUCLEOTIDE SEQUENCE [LARGE SCALE GENOMIC DNA]</scope>
    <source>
        <strain evidence="3 4">DSM 43149</strain>
    </source>
</reference>
<dbReference type="SUPFAM" id="SSF56801">
    <property type="entry name" value="Acetyl-CoA synthetase-like"/>
    <property type="match status" value="1"/>
</dbReference>
<dbReference type="EMBL" id="JACHNH010000001">
    <property type="protein sequence ID" value="MBB4761653.1"/>
    <property type="molecule type" value="Genomic_DNA"/>
</dbReference>
<gene>
    <name evidence="3" type="ORF">BJ971_002209</name>
</gene>
<dbReference type="InterPro" id="IPR010071">
    <property type="entry name" value="AA_adenyl_dom"/>
</dbReference>
<name>A0A7W7HVQ3_9ACTN</name>
<dbReference type="Gene3D" id="3.40.50.980">
    <property type="match status" value="2"/>
</dbReference>
<dbReference type="Gene3D" id="3.30.300.30">
    <property type="match status" value="1"/>
</dbReference>
<dbReference type="PANTHER" id="PTHR45527:SF1">
    <property type="entry name" value="FATTY ACID SYNTHASE"/>
    <property type="match status" value="1"/>
</dbReference>
<comment type="caution">
    <text evidence="3">The sequence shown here is derived from an EMBL/GenBank/DDBJ whole genome shotgun (WGS) entry which is preliminary data.</text>
</comment>
<feature type="domain" description="AMP-binding enzyme C-terminal" evidence="2">
    <location>
        <begin position="406"/>
        <end position="480"/>
    </location>
</feature>